<dbReference type="OrthoDB" id="3214861at2759"/>
<sequence>MSGAFVIPKFDDTLGPLLLGGMFAMALWGITCVQTYTYFNRPRRDRPALRAIVAFLLMLDTFDTSLNLHLTYHYMVTNYFNARALFIPVWSVILHVAVTATSNFMIRTLFAQRIYHLSKGNKLITGWIMLISMTDLVTGIIITVKAFGLKTYLELDTLSNLMYLTFAAGTGSDLSVAIALCWLLRSSRTGFKQTDSMIKTLMMYTVNTGLIVAIDAALGMILYIVMPNNFIFLGFYLLLSKLYLNSYLATLNARQQLREKINEPVSIHLSEMTQSSRRYEPDPISPVLSEKTSQNSAAQLAISIQTMVDKKVDSAETSPTRRSMESSQQQLYQPRAF</sequence>
<feature type="transmembrane region" description="Helical" evidence="2">
    <location>
        <begin position="204"/>
        <end position="224"/>
    </location>
</feature>
<feature type="transmembrane region" description="Helical" evidence="2">
    <location>
        <begin position="84"/>
        <end position="106"/>
    </location>
</feature>
<feature type="compositionally biased region" description="Polar residues" evidence="1">
    <location>
        <begin position="315"/>
        <end position="337"/>
    </location>
</feature>
<proteinExistence type="predicted"/>
<evidence type="ECO:0000256" key="2">
    <source>
        <dbReference type="SAM" id="Phobius"/>
    </source>
</evidence>
<evidence type="ECO:0000256" key="1">
    <source>
        <dbReference type="SAM" id="MobiDB-lite"/>
    </source>
</evidence>
<dbReference type="PANTHER" id="PTHR40465">
    <property type="entry name" value="CHROMOSOME 1, WHOLE GENOME SHOTGUN SEQUENCE"/>
    <property type="match status" value="1"/>
</dbReference>
<dbReference type="AlphaFoldDB" id="A0A5C3KMH3"/>
<dbReference type="PANTHER" id="PTHR40465:SF1">
    <property type="entry name" value="DUF6534 DOMAIN-CONTAINING PROTEIN"/>
    <property type="match status" value="1"/>
</dbReference>
<feature type="domain" description="DUF6534" evidence="3">
    <location>
        <begin position="172"/>
        <end position="255"/>
    </location>
</feature>
<feature type="transmembrane region" description="Helical" evidence="2">
    <location>
        <begin position="127"/>
        <end position="149"/>
    </location>
</feature>
<evidence type="ECO:0000259" key="3">
    <source>
        <dbReference type="Pfam" id="PF20152"/>
    </source>
</evidence>
<keyword evidence="2" id="KW-0812">Transmembrane</keyword>
<keyword evidence="2" id="KW-1133">Transmembrane helix</keyword>
<dbReference type="Pfam" id="PF20152">
    <property type="entry name" value="DUF6534"/>
    <property type="match status" value="1"/>
</dbReference>
<keyword evidence="5" id="KW-1185">Reference proteome</keyword>
<feature type="transmembrane region" description="Helical" evidence="2">
    <location>
        <begin position="230"/>
        <end position="250"/>
    </location>
</feature>
<dbReference type="Proteomes" id="UP000307440">
    <property type="component" value="Unassembled WGS sequence"/>
</dbReference>
<evidence type="ECO:0000313" key="5">
    <source>
        <dbReference type="Proteomes" id="UP000307440"/>
    </source>
</evidence>
<feature type="transmembrane region" description="Helical" evidence="2">
    <location>
        <begin position="161"/>
        <end position="184"/>
    </location>
</feature>
<dbReference type="EMBL" id="ML210270">
    <property type="protein sequence ID" value="TFK21386.1"/>
    <property type="molecule type" value="Genomic_DNA"/>
</dbReference>
<protein>
    <recommendedName>
        <fullName evidence="3">DUF6534 domain-containing protein</fullName>
    </recommendedName>
</protein>
<dbReference type="STRING" id="230819.A0A5C3KMH3"/>
<accession>A0A5C3KMH3</accession>
<name>A0A5C3KMH3_COPMA</name>
<dbReference type="InterPro" id="IPR045339">
    <property type="entry name" value="DUF6534"/>
</dbReference>
<feature type="region of interest" description="Disordered" evidence="1">
    <location>
        <begin position="311"/>
        <end position="337"/>
    </location>
</feature>
<feature type="region of interest" description="Disordered" evidence="1">
    <location>
        <begin position="272"/>
        <end position="292"/>
    </location>
</feature>
<gene>
    <name evidence="4" type="ORF">FA15DRAFT_645712</name>
</gene>
<reference evidence="4 5" key="1">
    <citation type="journal article" date="2019" name="Nat. Ecol. Evol.">
        <title>Megaphylogeny resolves global patterns of mushroom evolution.</title>
        <authorList>
            <person name="Varga T."/>
            <person name="Krizsan K."/>
            <person name="Foldi C."/>
            <person name="Dima B."/>
            <person name="Sanchez-Garcia M."/>
            <person name="Sanchez-Ramirez S."/>
            <person name="Szollosi G.J."/>
            <person name="Szarkandi J.G."/>
            <person name="Papp V."/>
            <person name="Albert L."/>
            <person name="Andreopoulos W."/>
            <person name="Angelini C."/>
            <person name="Antonin V."/>
            <person name="Barry K.W."/>
            <person name="Bougher N.L."/>
            <person name="Buchanan P."/>
            <person name="Buyck B."/>
            <person name="Bense V."/>
            <person name="Catcheside P."/>
            <person name="Chovatia M."/>
            <person name="Cooper J."/>
            <person name="Damon W."/>
            <person name="Desjardin D."/>
            <person name="Finy P."/>
            <person name="Geml J."/>
            <person name="Haridas S."/>
            <person name="Hughes K."/>
            <person name="Justo A."/>
            <person name="Karasinski D."/>
            <person name="Kautmanova I."/>
            <person name="Kiss B."/>
            <person name="Kocsube S."/>
            <person name="Kotiranta H."/>
            <person name="LaButti K.M."/>
            <person name="Lechner B.E."/>
            <person name="Liimatainen K."/>
            <person name="Lipzen A."/>
            <person name="Lukacs Z."/>
            <person name="Mihaltcheva S."/>
            <person name="Morgado L.N."/>
            <person name="Niskanen T."/>
            <person name="Noordeloos M.E."/>
            <person name="Ohm R.A."/>
            <person name="Ortiz-Santana B."/>
            <person name="Ovrebo C."/>
            <person name="Racz N."/>
            <person name="Riley R."/>
            <person name="Savchenko A."/>
            <person name="Shiryaev A."/>
            <person name="Soop K."/>
            <person name="Spirin V."/>
            <person name="Szebenyi C."/>
            <person name="Tomsovsky M."/>
            <person name="Tulloss R.E."/>
            <person name="Uehling J."/>
            <person name="Grigoriev I.V."/>
            <person name="Vagvolgyi C."/>
            <person name="Papp T."/>
            <person name="Martin F.M."/>
            <person name="Miettinen O."/>
            <person name="Hibbett D.S."/>
            <person name="Nagy L.G."/>
        </authorList>
    </citation>
    <scope>NUCLEOTIDE SEQUENCE [LARGE SCALE GENOMIC DNA]</scope>
    <source>
        <strain evidence="4 5">CBS 121175</strain>
    </source>
</reference>
<feature type="transmembrane region" description="Helical" evidence="2">
    <location>
        <begin position="51"/>
        <end position="72"/>
    </location>
</feature>
<organism evidence="4 5">
    <name type="scientific">Coprinopsis marcescibilis</name>
    <name type="common">Agaric fungus</name>
    <name type="synonym">Psathyrella marcescibilis</name>
    <dbReference type="NCBI Taxonomy" id="230819"/>
    <lineage>
        <taxon>Eukaryota</taxon>
        <taxon>Fungi</taxon>
        <taxon>Dikarya</taxon>
        <taxon>Basidiomycota</taxon>
        <taxon>Agaricomycotina</taxon>
        <taxon>Agaricomycetes</taxon>
        <taxon>Agaricomycetidae</taxon>
        <taxon>Agaricales</taxon>
        <taxon>Agaricineae</taxon>
        <taxon>Psathyrellaceae</taxon>
        <taxon>Coprinopsis</taxon>
    </lineage>
</organism>
<feature type="transmembrane region" description="Helical" evidence="2">
    <location>
        <begin position="17"/>
        <end position="39"/>
    </location>
</feature>
<evidence type="ECO:0000313" key="4">
    <source>
        <dbReference type="EMBL" id="TFK21386.1"/>
    </source>
</evidence>
<keyword evidence="2" id="KW-0472">Membrane</keyword>